<dbReference type="Proteomes" id="UP001634394">
    <property type="component" value="Unassembled WGS sequence"/>
</dbReference>
<dbReference type="Pfam" id="PF02513">
    <property type="entry name" value="Spin-Ssty"/>
    <property type="match status" value="1"/>
</dbReference>
<reference evidence="4 5" key="1">
    <citation type="submission" date="2024-11" db="EMBL/GenBank/DDBJ databases">
        <title>Chromosome-level genome assembly of the freshwater bivalve Anodonta woodiana.</title>
        <authorList>
            <person name="Chen X."/>
        </authorList>
    </citation>
    <scope>NUCLEOTIDE SEQUENCE [LARGE SCALE GENOMIC DNA]</scope>
    <source>
        <strain evidence="4">MN2024</strain>
        <tissue evidence="4">Gills</tissue>
    </source>
</reference>
<accession>A0ABD3W4D5</accession>
<dbReference type="InterPro" id="IPR003671">
    <property type="entry name" value="SPIN/Ssty"/>
</dbReference>
<keyword evidence="5" id="KW-1185">Reference proteome</keyword>
<gene>
    <name evidence="4" type="ORF">ACJMK2_041206</name>
</gene>
<dbReference type="InterPro" id="IPR042567">
    <property type="entry name" value="SPIN/Ssty_sf"/>
</dbReference>
<dbReference type="InterPro" id="IPR022894">
    <property type="entry name" value="Oligoribonuclease"/>
</dbReference>
<organism evidence="4 5">
    <name type="scientific">Sinanodonta woodiana</name>
    <name type="common">Chinese pond mussel</name>
    <name type="synonym">Anodonta woodiana</name>
    <dbReference type="NCBI Taxonomy" id="1069815"/>
    <lineage>
        <taxon>Eukaryota</taxon>
        <taxon>Metazoa</taxon>
        <taxon>Spiralia</taxon>
        <taxon>Lophotrochozoa</taxon>
        <taxon>Mollusca</taxon>
        <taxon>Bivalvia</taxon>
        <taxon>Autobranchia</taxon>
        <taxon>Heteroconchia</taxon>
        <taxon>Palaeoheterodonta</taxon>
        <taxon>Unionida</taxon>
        <taxon>Unionoidea</taxon>
        <taxon>Unionidae</taxon>
        <taxon>Unioninae</taxon>
        <taxon>Sinanodonta</taxon>
    </lineage>
</organism>
<dbReference type="AlphaFoldDB" id="A0ABD3W4D5"/>
<sequence>MKALGLISKLVTAPFWRLVEMKGNIFDLNHIFGQLTSFLHSNTGDATSIVQTMTGPYADELVVKDDAYNRLAQEDEYDVVVVHILQLIFGAWDVYLSKAIKDHLSGGHHHVTDNPVARQKYSSTVKHNKFAEHVFGLLDHLTKHRPNASTLANESLIMFTQNKTAEWLENKPEEVRLKLIKDARLIGTDLRRKYKERKIEIEAKMKEKLKEKREALTRKRERKLAEKARLTNEVLYYGLWQTKDFAREILETIPTASEKKKALKIQLNFRKKVLLQETKTKNTFQMSSKAVQFTIEKLSENLFILIDEASALETKTHEKHMLVGKTVSHTFEEKEDTILIKRKYKGHVISSVPGFNQWFNIKYQDDPAIYTYKLLDDMKNGDLEIVV</sequence>
<comment type="caution">
    <text evidence="4">The sequence shown here is derived from an EMBL/GenBank/DDBJ whole genome shotgun (WGS) entry which is preliminary data.</text>
</comment>
<keyword evidence="3" id="KW-0175">Coiled coil</keyword>
<dbReference type="PANTHER" id="PTHR11046">
    <property type="entry name" value="OLIGORIBONUCLEASE, MITOCHONDRIAL"/>
    <property type="match status" value="1"/>
</dbReference>
<protein>
    <submittedName>
        <fullName evidence="4">Uncharacterized protein</fullName>
    </submittedName>
</protein>
<evidence type="ECO:0000256" key="2">
    <source>
        <dbReference type="ARBA" id="ARBA00022722"/>
    </source>
</evidence>
<comment type="similarity">
    <text evidence="1">Belongs to the SPIN/STSY family.</text>
</comment>
<evidence type="ECO:0000313" key="5">
    <source>
        <dbReference type="Proteomes" id="UP001634394"/>
    </source>
</evidence>
<dbReference type="PANTHER" id="PTHR11046:SF29">
    <property type="match status" value="1"/>
</dbReference>
<proteinExistence type="inferred from homology"/>
<feature type="coiled-coil region" evidence="3">
    <location>
        <begin position="191"/>
        <end position="233"/>
    </location>
</feature>
<keyword evidence="2" id="KW-0540">Nuclease</keyword>
<evidence type="ECO:0000256" key="3">
    <source>
        <dbReference type="SAM" id="Coils"/>
    </source>
</evidence>
<evidence type="ECO:0000313" key="4">
    <source>
        <dbReference type="EMBL" id="KAL3868395.1"/>
    </source>
</evidence>
<evidence type="ECO:0000256" key="1">
    <source>
        <dbReference type="ARBA" id="ARBA00009467"/>
    </source>
</evidence>
<dbReference type="EMBL" id="JBJQND010000008">
    <property type="protein sequence ID" value="KAL3868395.1"/>
    <property type="molecule type" value="Genomic_DNA"/>
</dbReference>
<dbReference type="Gene3D" id="2.80.10.70">
    <property type="entry name" value="Spindlin/Ssty"/>
    <property type="match status" value="1"/>
</dbReference>
<dbReference type="GO" id="GO:0004518">
    <property type="term" value="F:nuclease activity"/>
    <property type="evidence" value="ECO:0007669"/>
    <property type="project" value="UniProtKB-KW"/>
</dbReference>
<name>A0ABD3W4D5_SINWO</name>
<keyword evidence="2" id="KW-0378">Hydrolase</keyword>